<feature type="region of interest" description="Disordered" evidence="1">
    <location>
        <begin position="1"/>
        <end position="20"/>
    </location>
</feature>
<comment type="caution">
    <text evidence="2">The sequence shown here is derived from an EMBL/GenBank/DDBJ whole genome shotgun (WGS) entry which is preliminary data.</text>
</comment>
<dbReference type="AlphaFoldDB" id="A0A9P3LV68"/>
<gene>
    <name evidence="2" type="ORF">EMPS_04079</name>
</gene>
<dbReference type="OrthoDB" id="5596992at2759"/>
<protein>
    <submittedName>
        <fullName evidence="2">Uncharacterized protein</fullName>
    </submittedName>
</protein>
<dbReference type="Proteomes" id="UP000827284">
    <property type="component" value="Unassembled WGS sequence"/>
</dbReference>
<sequence>MPPPPRTVKARGKKLPAGAGATAAAARRQAIERNPHILDTEEETNAATSLEVDQETTDAKAWIKQNTDAEVARIKATGTSIELLPVKNFGVVVDMSRKKPIAINRIEIDSTMDFKLIQQIMVSPGIPYPHKENFEYVNVLLFTEGMQTPMLVPYLYDTKFKTQEPLEENEEKTGTVDNSEADQRPWINVKNNLTEWLLVNSHHMRARHHIDEYHDI</sequence>
<proteinExistence type="predicted"/>
<evidence type="ECO:0000313" key="2">
    <source>
        <dbReference type="EMBL" id="GJJ71722.1"/>
    </source>
</evidence>
<evidence type="ECO:0000256" key="1">
    <source>
        <dbReference type="SAM" id="MobiDB-lite"/>
    </source>
</evidence>
<organism evidence="2 3">
    <name type="scientific">Entomortierella parvispora</name>
    <dbReference type="NCBI Taxonomy" id="205924"/>
    <lineage>
        <taxon>Eukaryota</taxon>
        <taxon>Fungi</taxon>
        <taxon>Fungi incertae sedis</taxon>
        <taxon>Mucoromycota</taxon>
        <taxon>Mortierellomycotina</taxon>
        <taxon>Mortierellomycetes</taxon>
        <taxon>Mortierellales</taxon>
        <taxon>Mortierellaceae</taxon>
        <taxon>Entomortierella</taxon>
    </lineage>
</organism>
<keyword evidence="3" id="KW-1185">Reference proteome</keyword>
<evidence type="ECO:0000313" key="3">
    <source>
        <dbReference type="Proteomes" id="UP000827284"/>
    </source>
</evidence>
<reference evidence="2" key="1">
    <citation type="submission" date="2021-11" db="EMBL/GenBank/DDBJ databases">
        <authorList>
            <person name="Herlambang A."/>
            <person name="Guo Y."/>
            <person name="Takashima Y."/>
            <person name="Nishizawa T."/>
        </authorList>
    </citation>
    <scope>NUCLEOTIDE SEQUENCE</scope>
    <source>
        <strain evidence="2">E1425</strain>
    </source>
</reference>
<name>A0A9P3LV68_9FUNG</name>
<reference evidence="2" key="2">
    <citation type="journal article" date="2022" name="Microbiol. Resour. Announc.">
        <title>Whole-Genome Sequence of Entomortierella parvispora E1425, a Mucoromycotan Fungus Associated with Burkholderiaceae-Related Endosymbiotic Bacteria.</title>
        <authorList>
            <person name="Herlambang A."/>
            <person name="Guo Y."/>
            <person name="Takashima Y."/>
            <person name="Narisawa K."/>
            <person name="Ohta H."/>
            <person name="Nishizawa T."/>
        </authorList>
    </citation>
    <scope>NUCLEOTIDE SEQUENCE</scope>
    <source>
        <strain evidence="2">E1425</strain>
    </source>
</reference>
<dbReference type="EMBL" id="BQFW01000006">
    <property type="protein sequence ID" value="GJJ71722.1"/>
    <property type="molecule type" value="Genomic_DNA"/>
</dbReference>
<accession>A0A9P3LV68</accession>